<evidence type="ECO:0000256" key="7">
    <source>
        <dbReference type="ARBA" id="ARBA00023136"/>
    </source>
</evidence>
<dbReference type="Pfam" id="PF00528">
    <property type="entry name" value="BPD_transp_1"/>
    <property type="match status" value="1"/>
</dbReference>
<dbReference type="GO" id="GO:0005886">
    <property type="term" value="C:plasma membrane"/>
    <property type="evidence" value="ECO:0007669"/>
    <property type="project" value="UniProtKB-SubCell"/>
</dbReference>
<keyword evidence="6 8" id="KW-1133">Transmembrane helix</keyword>
<evidence type="ECO:0000256" key="5">
    <source>
        <dbReference type="ARBA" id="ARBA00022692"/>
    </source>
</evidence>
<evidence type="ECO:0000313" key="10">
    <source>
        <dbReference type="EMBL" id="SMH26662.1"/>
    </source>
</evidence>
<keyword evidence="11" id="KW-1185">Reference proteome</keyword>
<feature type="transmembrane region" description="Helical" evidence="8">
    <location>
        <begin position="98"/>
        <end position="122"/>
    </location>
</feature>
<feature type="domain" description="ABC transmembrane type-1" evidence="9">
    <location>
        <begin position="30"/>
        <end position="224"/>
    </location>
</feature>
<comment type="subcellular location">
    <subcellularLocation>
        <location evidence="1 8">Cell membrane</location>
        <topology evidence="1 8">Multi-pass membrane protein</topology>
    </subcellularLocation>
</comment>
<keyword evidence="5 8" id="KW-0812">Transmembrane</keyword>
<dbReference type="PROSITE" id="PS50928">
    <property type="entry name" value="ABC_TM1"/>
    <property type="match status" value="1"/>
</dbReference>
<dbReference type="PANTHER" id="PTHR30450:SF1">
    <property type="entry name" value="D-METHIONINE TRANSPORT SYSTEM PERMEASE PROTEIN METI-RELATED"/>
    <property type="match status" value="1"/>
</dbReference>
<dbReference type="OrthoDB" id="9793490at2"/>
<evidence type="ECO:0000313" key="11">
    <source>
        <dbReference type="Proteomes" id="UP000193435"/>
    </source>
</evidence>
<dbReference type="Proteomes" id="UP000193435">
    <property type="component" value="Unassembled WGS sequence"/>
</dbReference>
<dbReference type="RefSeq" id="WP_085558584.1">
    <property type="nucleotide sequence ID" value="NZ_FOAH01000017.1"/>
</dbReference>
<evidence type="ECO:0000256" key="4">
    <source>
        <dbReference type="ARBA" id="ARBA00022475"/>
    </source>
</evidence>
<keyword evidence="4" id="KW-1003">Cell membrane</keyword>
<dbReference type="FunFam" id="1.10.3720.10:FF:000002">
    <property type="entry name" value="D-methionine ABC transporter permease MetI"/>
    <property type="match status" value="1"/>
</dbReference>
<sequence length="234" mass="25204">MLSSLKLGANILDQYIDFSDIQWDKMQKATGQTLGMTIGSVIIVFLLGLLLGLLLYETNGKETLDAKVLYSIVAFLVNVFRSIPFIILIVLIMPFTKVLVGSIIGPIAALPALIISSAPFYARLVEIGFREIDKGVIEAAEAMGASKWEIIYKVLIPESLPSIVSGLTVTTISLVGYTAMAGVIGAGGLGNLAYLDGFQRNQPAVTLAATLIILVIVFTIQFIGDRAVKRIDKR</sequence>
<dbReference type="Gene3D" id="1.10.3720.10">
    <property type="entry name" value="MetI-like"/>
    <property type="match status" value="1"/>
</dbReference>
<feature type="transmembrane region" description="Helical" evidence="8">
    <location>
        <begin position="163"/>
        <end position="184"/>
    </location>
</feature>
<feature type="transmembrane region" description="Helical" evidence="8">
    <location>
        <begin position="68"/>
        <end position="92"/>
    </location>
</feature>
<dbReference type="SUPFAM" id="SSF161098">
    <property type="entry name" value="MetI-like"/>
    <property type="match status" value="1"/>
</dbReference>
<evidence type="ECO:0000256" key="2">
    <source>
        <dbReference type="ARBA" id="ARBA00007069"/>
    </source>
</evidence>
<protein>
    <submittedName>
        <fullName evidence="10">D-methionine transport system permease protein</fullName>
    </submittedName>
</protein>
<dbReference type="InterPro" id="IPR035906">
    <property type="entry name" value="MetI-like_sf"/>
</dbReference>
<dbReference type="GO" id="GO:0048473">
    <property type="term" value="P:D-methionine transmembrane transport"/>
    <property type="evidence" value="ECO:0007669"/>
    <property type="project" value="TreeGrafter"/>
</dbReference>
<dbReference type="EMBL" id="FXBJ01000002">
    <property type="protein sequence ID" value="SMH26662.1"/>
    <property type="molecule type" value="Genomic_DNA"/>
</dbReference>
<dbReference type="AlphaFoldDB" id="A0A1X7MPB5"/>
<keyword evidence="3 8" id="KW-0813">Transport</keyword>
<dbReference type="STRING" id="1073423.SAMN04488700_0218"/>
<evidence type="ECO:0000256" key="6">
    <source>
        <dbReference type="ARBA" id="ARBA00022989"/>
    </source>
</evidence>
<proteinExistence type="inferred from homology"/>
<organism evidence="10 11">
    <name type="scientific">Carnobacterium iners</name>
    <dbReference type="NCBI Taxonomy" id="1073423"/>
    <lineage>
        <taxon>Bacteria</taxon>
        <taxon>Bacillati</taxon>
        <taxon>Bacillota</taxon>
        <taxon>Bacilli</taxon>
        <taxon>Lactobacillales</taxon>
        <taxon>Carnobacteriaceae</taxon>
        <taxon>Carnobacterium</taxon>
    </lineage>
</organism>
<evidence type="ECO:0000256" key="1">
    <source>
        <dbReference type="ARBA" id="ARBA00004651"/>
    </source>
</evidence>
<gene>
    <name evidence="10" type="ORF">SAMN04488700_0218</name>
</gene>
<dbReference type="PANTHER" id="PTHR30450">
    <property type="entry name" value="ABC TRANSPORTER PERMEASE"/>
    <property type="match status" value="1"/>
</dbReference>
<evidence type="ECO:0000256" key="8">
    <source>
        <dbReference type="RuleBase" id="RU363032"/>
    </source>
</evidence>
<dbReference type="CDD" id="cd06261">
    <property type="entry name" value="TM_PBP2"/>
    <property type="match status" value="1"/>
</dbReference>
<reference evidence="10 11" key="1">
    <citation type="submission" date="2017-04" db="EMBL/GenBank/DDBJ databases">
        <authorList>
            <person name="Afonso C.L."/>
            <person name="Miller P.J."/>
            <person name="Scott M.A."/>
            <person name="Spackman E."/>
            <person name="Goraichik I."/>
            <person name="Dimitrov K.M."/>
            <person name="Suarez D.L."/>
            <person name="Swayne D.E."/>
        </authorList>
    </citation>
    <scope>NUCLEOTIDE SEQUENCE [LARGE SCALE GENOMIC DNA]</scope>
    <source>
        <strain evidence="10 11">LMG26642</strain>
    </source>
</reference>
<evidence type="ECO:0000259" key="9">
    <source>
        <dbReference type="PROSITE" id="PS50928"/>
    </source>
</evidence>
<accession>A0A1X7MPB5</accession>
<evidence type="ECO:0000256" key="3">
    <source>
        <dbReference type="ARBA" id="ARBA00022448"/>
    </source>
</evidence>
<dbReference type="InterPro" id="IPR051322">
    <property type="entry name" value="AA_ABC_Transporter_Permease"/>
</dbReference>
<comment type="similarity">
    <text evidence="2">Belongs to the binding-protein-dependent transport system permease family. CysTW subfamily.</text>
</comment>
<name>A0A1X7MPB5_9LACT</name>
<feature type="transmembrane region" description="Helical" evidence="8">
    <location>
        <begin position="34"/>
        <end position="56"/>
    </location>
</feature>
<dbReference type="InterPro" id="IPR000515">
    <property type="entry name" value="MetI-like"/>
</dbReference>
<feature type="transmembrane region" description="Helical" evidence="8">
    <location>
        <begin position="204"/>
        <end position="224"/>
    </location>
</feature>
<keyword evidence="7 8" id="KW-0472">Membrane</keyword>